<evidence type="ECO:0000313" key="2">
    <source>
        <dbReference type="Proteomes" id="UP000281553"/>
    </source>
</evidence>
<proteinExistence type="predicted"/>
<keyword evidence="2" id="KW-1185">Reference proteome</keyword>
<accession>A0A3P7NLL7</accession>
<evidence type="ECO:0000313" key="1">
    <source>
        <dbReference type="EMBL" id="VDN09262.1"/>
    </source>
</evidence>
<organism evidence="1 2">
    <name type="scientific">Dibothriocephalus latus</name>
    <name type="common">Fish tapeworm</name>
    <name type="synonym">Diphyllobothrium latum</name>
    <dbReference type="NCBI Taxonomy" id="60516"/>
    <lineage>
        <taxon>Eukaryota</taxon>
        <taxon>Metazoa</taxon>
        <taxon>Spiralia</taxon>
        <taxon>Lophotrochozoa</taxon>
        <taxon>Platyhelminthes</taxon>
        <taxon>Cestoda</taxon>
        <taxon>Eucestoda</taxon>
        <taxon>Diphyllobothriidea</taxon>
        <taxon>Diphyllobothriidae</taxon>
        <taxon>Dibothriocephalus</taxon>
    </lineage>
</organism>
<gene>
    <name evidence="1" type="ORF">DILT_LOCUS5093</name>
</gene>
<reference evidence="1 2" key="1">
    <citation type="submission" date="2018-11" db="EMBL/GenBank/DDBJ databases">
        <authorList>
            <consortium name="Pathogen Informatics"/>
        </authorList>
    </citation>
    <scope>NUCLEOTIDE SEQUENCE [LARGE SCALE GENOMIC DNA]</scope>
</reference>
<dbReference type="Proteomes" id="UP000281553">
    <property type="component" value="Unassembled WGS sequence"/>
</dbReference>
<dbReference type="OrthoDB" id="6265230at2759"/>
<protein>
    <submittedName>
        <fullName evidence="1">Uncharacterized protein</fullName>
    </submittedName>
</protein>
<dbReference type="EMBL" id="UYRU01046701">
    <property type="protein sequence ID" value="VDN09262.1"/>
    <property type="molecule type" value="Genomic_DNA"/>
</dbReference>
<dbReference type="AlphaFoldDB" id="A0A3P7NLL7"/>
<name>A0A3P7NLL7_DIBLA</name>
<sequence>MHPTSNTNEKPTVTLAQPTKQLFQCALDANETISEQDAASALIELLQRDSESLLAKVLQASRPLSRDCSQPESLLHYGQIALNCLQTKSLPSALEKLTPILEFFVAMSYFSGQSLRWTRTLACNCPSGEMRASEGDCHDRPPDSQLPLRLLMVTAMIELRLRLLTAMSTTEDKEELVDAMSDDAVSELFLQLLDFSDLLLESLVSWNSTLSTDSMDACNEDISNTVLGCLATFLRWTVFYMTNHFLSVVDDAAAFDETFFKPGNPSSAEYMALANRFKNKFWLPVLPVIQRVIPLAFRFSAEPICTDNRDQVRVEFLAVCRISICSLARMFPRVLLSTINFGTVDFVNCLSLDLSSPHLHSTSSCEESLSSQKRLFELTDGICDLTLLLDTGLSSAESLEKAMSQVDQLVAASSENSGQPMPLKDACIPLLGRLFFELLDAKKQSVLGAVLSTQSPPGTGIL</sequence>